<dbReference type="AlphaFoldDB" id="A0A126QH63"/>
<dbReference type="GO" id="GO:0003700">
    <property type="term" value="F:DNA-binding transcription factor activity"/>
    <property type="evidence" value="ECO:0007669"/>
    <property type="project" value="InterPro"/>
</dbReference>
<evidence type="ECO:0000313" key="6">
    <source>
        <dbReference type="EMBL" id="AMK08052.1"/>
    </source>
</evidence>
<dbReference type="PROSITE" id="PS51464">
    <property type="entry name" value="SIS"/>
    <property type="match status" value="1"/>
</dbReference>
<dbReference type="PANTHER" id="PTHR30514:SF17">
    <property type="entry name" value="HTH-TYPE TRANSCRIPTIONAL REGULATOR MURR"/>
    <property type="match status" value="1"/>
</dbReference>
<keyword evidence="1" id="KW-0805">Transcription regulation</keyword>
<dbReference type="EMBL" id="KP660213">
    <property type="protein sequence ID" value="AMK08052.1"/>
    <property type="molecule type" value="Genomic_DNA"/>
</dbReference>
<dbReference type="CDD" id="cd05013">
    <property type="entry name" value="SIS_RpiR"/>
    <property type="match status" value="1"/>
</dbReference>
<dbReference type="InterPro" id="IPR047640">
    <property type="entry name" value="RpiR-like"/>
</dbReference>
<dbReference type="InterPro" id="IPR009057">
    <property type="entry name" value="Homeodomain-like_sf"/>
</dbReference>
<reference evidence="6" key="1">
    <citation type="submission" date="2015-01" db="EMBL/GenBank/DDBJ databases">
        <title>Draft genome sequence of Pasteurella multocida isolated from alpaca pneumonia.</title>
        <authorList>
            <person name="Maturrano L."/>
            <person name="Hurtado R."/>
            <person name="Allasi N."/>
            <person name="Juscamayta E."/>
            <person name="Fernandez D."/>
            <person name="Maximiliano J."/>
            <person name="Rimac R."/>
            <person name="Rosadio R."/>
        </authorList>
    </citation>
    <scope>NUCLEOTIDE SEQUENCE</scope>
    <source>
        <strain evidence="6">UNMSM</strain>
    </source>
</reference>
<keyword evidence="2" id="KW-0238">DNA-binding</keyword>
<evidence type="ECO:0000256" key="3">
    <source>
        <dbReference type="ARBA" id="ARBA00023163"/>
    </source>
</evidence>
<sequence length="321" mass="35969">MTLLWIILFQNTSIMEIIYSFCELAHFLFLYGSCPMGFLIKLKHTYPSLSPNEQRIADFILKYPHEVKSSSSKALANQIAVSQSAIIKFSQKLGADKFSDFKLAISEALIRQETQSEPRVHLHDSITDKDDLSEIAEKLFVEKQQALKESLSLNAIPYVARVVEQLMQAKRIQLMGIGNSALVAKDFFYKLTKIGLPVVTETDTHASLAMSQSLTPQDILFLISFSGRHREILLAAENAKARQIKIIALTALTTNPLHELADYLLYSVADESTFRSSSIASRTAQHAITDLLFMGILQQKEHANDLILESRALIGQLNKGR</sequence>
<dbReference type="Pfam" id="PF01418">
    <property type="entry name" value="HTH_6"/>
    <property type="match status" value="1"/>
</dbReference>
<evidence type="ECO:0000259" key="5">
    <source>
        <dbReference type="PROSITE" id="PS51464"/>
    </source>
</evidence>
<dbReference type="GO" id="GO:0097367">
    <property type="term" value="F:carbohydrate derivative binding"/>
    <property type="evidence" value="ECO:0007669"/>
    <property type="project" value="InterPro"/>
</dbReference>
<evidence type="ECO:0000256" key="2">
    <source>
        <dbReference type="ARBA" id="ARBA00023125"/>
    </source>
</evidence>
<name>A0A126QH63_PASMD</name>
<dbReference type="Pfam" id="PF01380">
    <property type="entry name" value="SIS"/>
    <property type="match status" value="1"/>
</dbReference>
<accession>A0A126QH63</accession>
<dbReference type="InterPro" id="IPR046348">
    <property type="entry name" value="SIS_dom_sf"/>
</dbReference>
<evidence type="ECO:0000259" key="4">
    <source>
        <dbReference type="PROSITE" id="PS51071"/>
    </source>
</evidence>
<protein>
    <submittedName>
        <fullName evidence="6">PM1577 protein</fullName>
    </submittedName>
</protein>
<evidence type="ECO:0000256" key="1">
    <source>
        <dbReference type="ARBA" id="ARBA00023015"/>
    </source>
</evidence>
<dbReference type="Gene3D" id="1.10.10.10">
    <property type="entry name" value="Winged helix-like DNA-binding domain superfamily/Winged helix DNA-binding domain"/>
    <property type="match status" value="1"/>
</dbReference>
<dbReference type="PROSITE" id="PS51071">
    <property type="entry name" value="HTH_RPIR"/>
    <property type="match status" value="1"/>
</dbReference>
<gene>
    <name evidence="6" type="primary">PM1577</name>
</gene>
<dbReference type="InterPro" id="IPR036388">
    <property type="entry name" value="WH-like_DNA-bd_sf"/>
</dbReference>
<dbReference type="InterPro" id="IPR035472">
    <property type="entry name" value="RpiR-like_SIS"/>
</dbReference>
<feature type="domain" description="HTH rpiR-type" evidence="4">
    <location>
        <begin position="36"/>
        <end position="112"/>
    </location>
</feature>
<dbReference type="SUPFAM" id="SSF46689">
    <property type="entry name" value="Homeodomain-like"/>
    <property type="match status" value="1"/>
</dbReference>
<dbReference type="Gene3D" id="3.40.50.10490">
    <property type="entry name" value="Glucose-6-phosphate isomerase like protein, domain 1"/>
    <property type="match status" value="1"/>
</dbReference>
<dbReference type="GO" id="GO:0003677">
    <property type="term" value="F:DNA binding"/>
    <property type="evidence" value="ECO:0007669"/>
    <property type="project" value="UniProtKB-KW"/>
</dbReference>
<organism evidence="6">
    <name type="scientific">Pasteurella multocida</name>
    <dbReference type="NCBI Taxonomy" id="747"/>
    <lineage>
        <taxon>Bacteria</taxon>
        <taxon>Pseudomonadati</taxon>
        <taxon>Pseudomonadota</taxon>
        <taxon>Gammaproteobacteria</taxon>
        <taxon>Pasteurellales</taxon>
        <taxon>Pasteurellaceae</taxon>
        <taxon>Pasteurella</taxon>
    </lineage>
</organism>
<proteinExistence type="predicted"/>
<dbReference type="PANTHER" id="PTHR30514">
    <property type="entry name" value="GLUCOKINASE"/>
    <property type="match status" value="1"/>
</dbReference>
<dbReference type="GO" id="GO:1901135">
    <property type="term" value="P:carbohydrate derivative metabolic process"/>
    <property type="evidence" value="ECO:0007669"/>
    <property type="project" value="InterPro"/>
</dbReference>
<keyword evidence="3" id="KW-0804">Transcription</keyword>
<feature type="domain" description="SIS" evidence="5">
    <location>
        <begin position="162"/>
        <end position="302"/>
    </location>
</feature>
<dbReference type="InterPro" id="IPR001347">
    <property type="entry name" value="SIS_dom"/>
</dbReference>
<dbReference type="InterPro" id="IPR000281">
    <property type="entry name" value="HTH_RpiR"/>
</dbReference>
<dbReference type="SUPFAM" id="SSF53697">
    <property type="entry name" value="SIS domain"/>
    <property type="match status" value="1"/>
</dbReference>